<dbReference type="GO" id="GO:0003723">
    <property type="term" value="F:RNA binding"/>
    <property type="evidence" value="ECO:0000318"/>
    <property type="project" value="GO_Central"/>
</dbReference>
<evidence type="ECO:0000256" key="2">
    <source>
        <dbReference type="ARBA" id="ARBA00023128"/>
    </source>
</evidence>
<organism evidence="5 6">
    <name type="scientific">Strongylocentrotus purpuratus</name>
    <name type="common">Purple sea urchin</name>
    <dbReference type="NCBI Taxonomy" id="7668"/>
    <lineage>
        <taxon>Eukaryota</taxon>
        <taxon>Metazoa</taxon>
        <taxon>Echinodermata</taxon>
        <taxon>Eleutherozoa</taxon>
        <taxon>Echinozoa</taxon>
        <taxon>Echinoidea</taxon>
        <taxon>Euechinoidea</taxon>
        <taxon>Echinacea</taxon>
        <taxon>Camarodonta</taxon>
        <taxon>Echinidea</taxon>
        <taxon>Strongylocentrotidae</taxon>
        <taxon>Strongylocentrotus</taxon>
    </lineage>
</organism>
<keyword evidence="6" id="KW-1185">Reference proteome</keyword>
<dbReference type="InterPro" id="IPR013579">
    <property type="entry name" value="FAST_2"/>
</dbReference>
<evidence type="ECO:0000256" key="1">
    <source>
        <dbReference type="ARBA" id="ARBA00004173"/>
    </source>
</evidence>
<comment type="subcellular location">
    <subcellularLocation>
        <location evidence="1">Mitochondrion</location>
    </subcellularLocation>
</comment>
<dbReference type="InterPro" id="IPR010622">
    <property type="entry name" value="FAST_Leu-rich"/>
</dbReference>
<evidence type="ECO:0000313" key="5">
    <source>
        <dbReference type="EnsemblMetazoa" id="XP_030837902"/>
    </source>
</evidence>
<dbReference type="Pfam" id="PF08368">
    <property type="entry name" value="FAST_2"/>
    <property type="match status" value="1"/>
</dbReference>
<dbReference type="Pfam" id="PF06743">
    <property type="entry name" value="FAST_1"/>
    <property type="match status" value="1"/>
</dbReference>
<dbReference type="Pfam" id="PF08373">
    <property type="entry name" value="RAP"/>
    <property type="match status" value="1"/>
</dbReference>
<feature type="domain" description="RAP" evidence="4">
    <location>
        <begin position="925"/>
        <end position="985"/>
    </location>
</feature>
<dbReference type="InterPro" id="IPR013584">
    <property type="entry name" value="RAP"/>
</dbReference>
<dbReference type="OrthoDB" id="385235at2759"/>
<dbReference type="SMART" id="SM00952">
    <property type="entry name" value="RAP"/>
    <property type="match status" value="1"/>
</dbReference>
<dbReference type="Proteomes" id="UP000007110">
    <property type="component" value="Unassembled WGS sequence"/>
</dbReference>
<dbReference type="OMA" id="KANPCLP"/>
<keyword evidence="2" id="KW-0496">Mitochondrion</keyword>
<evidence type="ECO:0000256" key="3">
    <source>
        <dbReference type="SAM" id="MobiDB-lite"/>
    </source>
</evidence>
<dbReference type="InterPro" id="IPR050870">
    <property type="entry name" value="FAST_kinase"/>
</dbReference>
<evidence type="ECO:0000259" key="4">
    <source>
        <dbReference type="PROSITE" id="PS51286"/>
    </source>
</evidence>
<dbReference type="PROSITE" id="PS51286">
    <property type="entry name" value="RAP"/>
    <property type="match status" value="1"/>
</dbReference>
<name>A0A7M7NKP8_STRPU</name>
<dbReference type="PANTHER" id="PTHR21228">
    <property type="entry name" value="FAST LEU-RICH DOMAIN-CONTAINING"/>
    <property type="match status" value="1"/>
</dbReference>
<dbReference type="PANTHER" id="PTHR21228:SF72">
    <property type="entry name" value="LD32258P"/>
    <property type="match status" value="1"/>
</dbReference>
<evidence type="ECO:0000313" key="6">
    <source>
        <dbReference type="Proteomes" id="UP000007110"/>
    </source>
</evidence>
<dbReference type="AlphaFoldDB" id="A0A7M7NKP8"/>
<dbReference type="RefSeq" id="XP_030837902.1">
    <property type="nucleotide sequence ID" value="XM_030982042.1"/>
</dbReference>
<dbReference type="GO" id="GO:0035770">
    <property type="term" value="C:ribonucleoprotein granule"/>
    <property type="evidence" value="ECO:0000318"/>
    <property type="project" value="GO_Central"/>
</dbReference>
<dbReference type="InParanoid" id="A0A7M7NKP8"/>
<reference evidence="6" key="1">
    <citation type="submission" date="2015-02" db="EMBL/GenBank/DDBJ databases">
        <title>Genome sequencing for Strongylocentrotus purpuratus.</title>
        <authorList>
            <person name="Murali S."/>
            <person name="Liu Y."/>
            <person name="Vee V."/>
            <person name="English A."/>
            <person name="Wang M."/>
            <person name="Skinner E."/>
            <person name="Han Y."/>
            <person name="Muzny D.M."/>
            <person name="Worley K.C."/>
            <person name="Gibbs R.A."/>
        </authorList>
    </citation>
    <scope>NUCLEOTIDE SEQUENCE</scope>
</reference>
<dbReference type="GeneID" id="115918534"/>
<reference evidence="5" key="2">
    <citation type="submission" date="2021-01" db="UniProtKB">
        <authorList>
            <consortium name="EnsemblMetazoa"/>
        </authorList>
    </citation>
    <scope>IDENTIFICATION</scope>
</reference>
<dbReference type="GO" id="GO:0000963">
    <property type="term" value="P:mitochondrial RNA processing"/>
    <property type="evidence" value="ECO:0000318"/>
    <property type="project" value="GO_Central"/>
</dbReference>
<sequence length="1037" mass="116779">MSFSAICTSCLRHLQKAGIRSWGLSSNQLIRQVPSQRAVSSLAHSATYAGALRLLTFRLSGIGSMLKAKQQYRPISHHAEQKASVDFSPSIHLNLRLDSTNSVLNFRDGADLLHSLEVISGQLNDMTPKDVCLAVNKLWECIWMVRDDIQLWLEYSEVLHNHPVLPQLCKLIQIHAAAMSNAEALSVLYLVLKFAVPEVTSPAIDALYYTLSLKVQSFDLNDAAMFVRCCQSVKDVIPRFGVDCSEADAIMQSVLAHIQELLADDLEYDVVPLPRLLLGLLHCSVDITHPAVSNIVQKVYRVIDVLDSIHLSPLSKAVIMMNRHHAPFAGLMTSRMSDILDDIHSPSDFSHCFYALITLCSGDLENRITQHCLKLFVAGASYGFNDIRRIMQGAVLMRSMENRDQIMTRVSQLLIPQVPAIPAIEMAIIYSNLRKVYSRNYELRELLEQQMKKQFLECSSPHQLLALIEVLSRDPEPDLMVELINKSAEIVPFLSLERLGRLCNAMGRMKVKSGRFLALIEDHVLENIDSLTNVTAIKNISHYLATARSTNTQLQSICIERLHNILEKTPSPHIVVYTLDALSNLGVPCNDIDPSVWDKVLIFMPNLKGHDLRRVFFVLSSYSDQLYPRENLPKGLLNLLEFVRKPLYCTNLADPTNNKRAASKSLSASPILNASWIRDPASAVAFAKLLIQHRIYNKSFLAAIEATAQSQMNDISPFHVRDILDAFTFGNYHPTSPTFLEDLCASRVIPYMADLQPQRLVNIALSLAALQCFPLDLLQTIFSLCFLGSMEEMFVPRALSHQLRELNRAVCLECPELRVPWFSSEQMSGSGKPQVHGIKLDVGSVLQDVLGGPAFLRRNAQTPYANTNDFECILDYQGQPVTYTSQRQVDKLEMNGKRNTFPSSSDILKREKHQEGLLQDGAQRIAIDVIRPSQMCSNITRYSSWVEMKRRHLEILGYEYITIPYMDWSRDHLNSFEAKRLYISELLGGNLWLSATENQDAGRPGPGPGPGSRPRKTGRTNDMVDRMLQDWGEQEEN</sequence>
<feature type="region of interest" description="Disordered" evidence="3">
    <location>
        <begin position="997"/>
        <end position="1037"/>
    </location>
</feature>
<dbReference type="KEGG" id="spu:115918534"/>
<protein>
    <recommendedName>
        <fullName evidence="4">RAP domain-containing protein</fullName>
    </recommendedName>
</protein>
<accession>A0A7M7NKP8</accession>
<dbReference type="GO" id="GO:0005759">
    <property type="term" value="C:mitochondrial matrix"/>
    <property type="evidence" value="ECO:0000318"/>
    <property type="project" value="GO_Central"/>
</dbReference>
<dbReference type="GO" id="GO:0044528">
    <property type="term" value="P:regulation of mitochondrial mRNA stability"/>
    <property type="evidence" value="ECO:0000318"/>
    <property type="project" value="GO_Central"/>
</dbReference>
<dbReference type="EnsemblMetazoa" id="XM_030982042">
    <property type="protein sequence ID" value="XP_030837902"/>
    <property type="gene ID" value="LOC115918534"/>
</dbReference>
<proteinExistence type="predicted"/>